<comment type="caution">
    <text evidence="3">The sequence shown here is derived from an EMBL/GenBank/DDBJ whole genome shotgun (WGS) entry which is preliminary data.</text>
</comment>
<dbReference type="AlphaFoldDB" id="A0A1F4VA79"/>
<dbReference type="EMBL" id="MEVC01000024">
    <property type="protein sequence ID" value="OGC54097.1"/>
    <property type="molecule type" value="Genomic_DNA"/>
</dbReference>
<proteinExistence type="predicted"/>
<dbReference type="SUPFAM" id="SSF55724">
    <property type="entry name" value="Mog1p/PsbP-like"/>
    <property type="match status" value="1"/>
</dbReference>
<evidence type="ECO:0000313" key="3">
    <source>
        <dbReference type="EMBL" id="OGC54097.1"/>
    </source>
</evidence>
<feature type="region of interest" description="Disordered" evidence="1">
    <location>
        <begin position="43"/>
        <end position="63"/>
    </location>
</feature>
<gene>
    <name evidence="3" type="ORF">A2797_02565</name>
</gene>
<organism evidence="3 4">
    <name type="scientific">candidate division WWE3 bacterium RIFCSPHIGHO2_01_FULL_48_15</name>
    <dbReference type="NCBI Taxonomy" id="1802619"/>
    <lineage>
        <taxon>Bacteria</taxon>
        <taxon>Katanobacteria</taxon>
    </lineage>
</organism>
<protein>
    <recommendedName>
        <fullName evidence="5">PsbP C-terminal domain-containing protein</fullName>
    </recommendedName>
</protein>
<reference evidence="3 4" key="1">
    <citation type="journal article" date="2016" name="Nat. Commun.">
        <title>Thousands of microbial genomes shed light on interconnected biogeochemical processes in an aquifer system.</title>
        <authorList>
            <person name="Anantharaman K."/>
            <person name="Brown C.T."/>
            <person name="Hug L.A."/>
            <person name="Sharon I."/>
            <person name="Castelle C.J."/>
            <person name="Probst A.J."/>
            <person name="Thomas B.C."/>
            <person name="Singh A."/>
            <person name="Wilkins M.J."/>
            <person name="Karaoz U."/>
            <person name="Brodie E.L."/>
            <person name="Williams K.H."/>
            <person name="Hubbard S.S."/>
            <person name="Banfield J.F."/>
        </authorList>
    </citation>
    <scope>NUCLEOTIDE SEQUENCE [LARGE SCALE GENOMIC DNA]</scope>
</reference>
<keyword evidence="2" id="KW-1133">Transmembrane helix</keyword>
<dbReference type="Proteomes" id="UP000179005">
    <property type="component" value="Unassembled WGS sequence"/>
</dbReference>
<feature type="transmembrane region" description="Helical" evidence="2">
    <location>
        <begin position="72"/>
        <end position="94"/>
    </location>
</feature>
<feature type="compositionally biased region" description="Low complexity" evidence="1">
    <location>
        <begin position="53"/>
        <end position="63"/>
    </location>
</feature>
<dbReference type="InterPro" id="IPR016123">
    <property type="entry name" value="Mog1/PsbP_a/b/a-sand"/>
</dbReference>
<keyword evidence="2" id="KW-0812">Transmembrane</keyword>
<evidence type="ECO:0008006" key="5">
    <source>
        <dbReference type="Google" id="ProtNLM"/>
    </source>
</evidence>
<evidence type="ECO:0000256" key="1">
    <source>
        <dbReference type="SAM" id="MobiDB-lite"/>
    </source>
</evidence>
<name>A0A1F4VA79_UNCKA</name>
<evidence type="ECO:0000256" key="2">
    <source>
        <dbReference type="SAM" id="Phobius"/>
    </source>
</evidence>
<accession>A0A1F4VA79</accession>
<evidence type="ECO:0000313" key="4">
    <source>
        <dbReference type="Proteomes" id="UP000179005"/>
    </source>
</evidence>
<dbReference type="STRING" id="1802619.A2797_02565"/>
<keyword evidence="2" id="KW-0472">Membrane</keyword>
<sequence>MINQQLLDYIKQQLQQGLSREQIKSSLMANGWLAQDVEEAFNSPSSPIQPLAPSDTPSQSFSSQSPKGINKVLLAAISIIGGLVLIGGGAFAYFNYFQPPEKVVQNETTPDATLEEQAYSNVQYGFKINAPKGWRVDESGQFGTLVIFFNTKTDLEGASPFAANINVISVSAQGLNLNDYADATKEAESEQLQNYKSTEDKTVSVNGTQARIIGGTFVQGSFHLRNLQLIAVKDEQAYIVTGTALESTWNQYQDLIELSLLTFDLN</sequence>
<dbReference type="Gene3D" id="3.40.1000.10">
    <property type="entry name" value="Mog1/PsbP, alpha/beta/alpha sandwich"/>
    <property type="match status" value="1"/>
</dbReference>